<feature type="chain" id="PRO_5039512973" description="Lipoprotein" evidence="1">
    <location>
        <begin position="26"/>
        <end position="171"/>
    </location>
</feature>
<evidence type="ECO:0000313" key="3">
    <source>
        <dbReference type="Proteomes" id="UP000886879"/>
    </source>
</evidence>
<name>A0A9D1CHZ2_9FIRM</name>
<dbReference type="AlphaFoldDB" id="A0A9D1CHZ2"/>
<evidence type="ECO:0000256" key="1">
    <source>
        <dbReference type="SAM" id="SignalP"/>
    </source>
</evidence>
<sequence length="171" mass="18199">MDKYKLCAAALSAALLVALPGCTLGTPTPTPTPTPTVAPTSNPYEEEAEAFVETFSQDHPGYELLDYAVGSPDTAPIHAAVIAKDTESGSSSTLFLLGDNGVTQQLELAQDSYTVYREEDGITLNGNVVHLSLDLSIPAAASLWEIHDYAITVTQDENGIQNTNQDTIRSE</sequence>
<evidence type="ECO:0008006" key="4">
    <source>
        <dbReference type="Google" id="ProtNLM"/>
    </source>
</evidence>
<protein>
    <recommendedName>
        <fullName evidence="4">Lipoprotein</fullName>
    </recommendedName>
</protein>
<proteinExistence type="predicted"/>
<comment type="caution">
    <text evidence="2">The sequence shown here is derived from an EMBL/GenBank/DDBJ whole genome shotgun (WGS) entry which is preliminary data.</text>
</comment>
<reference evidence="2" key="1">
    <citation type="submission" date="2020-10" db="EMBL/GenBank/DDBJ databases">
        <authorList>
            <person name="Gilroy R."/>
        </authorList>
    </citation>
    <scope>NUCLEOTIDE SEQUENCE</scope>
    <source>
        <strain evidence="2">ChiGjej2B2-12916</strain>
    </source>
</reference>
<evidence type="ECO:0000313" key="2">
    <source>
        <dbReference type="EMBL" id="HIQ61818.1"/>
    </source>
</evidence>
<gene>
    <name evidence="2" type="ORF">IAD31_09545</name>
</gene>
<reference evidence="2" key="2">
    <citation type="journal article" date="2021" name="PeerJ">
        <title>Extensive microbial diversity within the chicken gut microbiome revealed by metagenomics and culture.</title>
        <authorList>
            <person name="Gilroy R."/>
            <person name="Ravi A."/>
            <person name="Getino M."/>
            <person name="Pursley I."/>
            <person name="Horton D.L."/>
            <person name="Alikhan N.F."/>
            <person name="Baker D."/>
            <person name="Gharbi K."/>
            <person name="Hall N."/>
            <person name="Watson M."/>
            <person name="Adriaenssens E.M."/>
            <person name="Foster-Nyarko E."/>
            <person name="Jarju S."/>
            <person name="Secka A."/>
            <person name="Antonio M."/>
            <person name="Oren A."/>
            <person name="Chaudhuri R.R."/>
            <person name="La Ragione R."/>
            <person name="Hildebrand F."/>
            <person name="Pallen M.J."/>
        </authorList>
    </citation>
    <scope>NUCLEOTIDE SEQUENCE</scope>
    <source>
        <strain evidence="2">ChiGjej2B2-12916</strain>
    </source>
</reference>
<feature type="signal peptide" evidence="1">
    <location>
        <begin position="1"/>
        <end position="25"/>
    </location>
</feature>
<dbReference type="EMBL" id="DVFO01000102">
    <property type="protein sequence ID" value="HIQ61818.1"/>
    <property type="molecule type" value="Genomic_DNA"/>
</dbReference>
<organism evidence="2 3">
    <name type="scientific">Candidatus Enterenecus faecium</name>
    <dbReference type="NCBI Taxonomy" id="2840780"/>
    <lineage>
        <taxon>Bacteria</taxon>
        <taxon>Bacillati</taxon>
        <taxon>Bacillota</taxon>
        <taxon>Clostridia</taxon>
        <taxon>Eubacteriales</taxon>
        <taxon>Candidatus Enterenecus</taxon>
    </lineage>
</organism>
<accession>A0A9D1CHZ2</accession>
<keyword evidence="1" id="KW-0732">Signal</keyword>
<dbReference type="Proteomes" id="UP000886879">
    <property type="component" value="Unassembled WGS sequence"/>
</dbReference>